<comment type="catalytic activity">
    <reaction evidence="1 11">
        <text>Release of N-terminal proline from a peptide.</text>
        <dbReference type="EC" id="3.4.11.5"/>
    </reaction>
</comment>
<dbReference type="Proteomes" id="UP000032160">
    <property type="component" value="Chromosome I"/>
</dbReference>
<organism evidence="13 14">
    <name type="scientific">Candidatus Phaeomarinibacter ectocarpi</name>
    <dbReference type="NCBI Taxonomy" id="1458461"/>
    <lineage>
        <taxon>Bacteria</taxon>
        <taxon>Pseudomonadati</taxon>
        <taxon>Pseudomonadota</taxon>
        <taxon>Alphaproteobacteria</taxon>
        <taxon>Hyphomicrobiales</taxon>
        <taxon>Parvibaculaceae</taxon>
        <taxon>Candidatus Phaeomarinibacter</taxon>
    </lineage>
</organism>
<evidence type="ECO:0000256" key="10">
    <source>
        <dbReference type="PIRSR" id="PIRSR006431-1"/>
    </source>
</evidence>
<feature type="active site" description="Nucleophile" evidence="10">
    <location>
        <position position="73"/>
    </location>
</feature>
<feature type="domain" description="AB hydrolase-1" evidence="12">
    <location>
        <begin position="2"/>
        <end position="260"/>
    </location>
</feature>
<keyword evidence="8 11" id="KW-0645">Protease</keyword>
<proteinExistence type="inferred from homology"/>
<dbReference type="Pfam" id="PF00561">
    <property type="entry name" value="Abhydrolase_1"/>
    <property type="match status" value="1"/>
</dbReference>
<dbReference type="NCBIfam" id="TIGR01249">
    <property type="entry name" value="pro_imino_pep_1"/>
    <property type="match status" value="1"/>
</dbReference>
<evidence type="ECO:0000256" key="3">
    <source>
        <dbReference type="ARBA" id="ARBA00010088"/>
    </source>
</evidence>
<keyword evidence="14" id="KW-1185">Reference proteome</keyword>
<evidence type="ECO:0000313" key="13">
    <source>
        <dbReference type="EMBL" id="CDO61467.1"/>
    </source>
</evidence>
<sequence length="284" mass="31435">MYLHGGPGSGFSTDITQLTDPEHYRIILADQRGAGRSRPHGSLEANTTPHLIQDIERLRNHLKLERWALFGGSWGATLAVVAAMAHPKRVARIVLYGLFLSRQSELEALYYPGGVAAALYPDVFADFLEPLTPTQQQDPITAYAGLFADTNNAKRLDALHRWTALEKAVSRLVVDTTRMSAELADPDFVLAHSLIENHYFRHHGFIDGDSIIRQAATTLADIKIDLVTSRYDIVCPPQTAFEFARAVPHTNLTVVPDAGHTWRDPSNTQALLTALNPHLLKDTT</sequence>
<keyword evidence="6 11" id="KW-0031">Aminopeptidase</keyword>
<evidence type="ECO:0000256" key="11">
    <source>
        <dbReference type="RuleBase" id="RU003421"/>
    </source>
</evidence>
<protein>
    <recommendedName>
        <fullName evidence="5 11">Proline iminopeptidase</fullName>
        <ecNumber evidence="4 11">3.4.11.5</ecNumber>
    </recommendedName>
</protein>
<gene>
    <name evidence="13" type="ORF">BN1012_Phect3255</name>
</gene>
<dbReference type="PANTHER" id="PTHR43722">
    <property type="entry name" value="PROLINE IMINOPEPTIDASE"/>
    <property type="match status" value="1"/>
</dbReference>
<evidence type="ECO:0000256" key="7">
    <source>
        <dbReference type="ARBA" id="ARBA00022490"/>
    </source>
</evidence>
<dbReference type="InterPro" id="IPR000073">
    <property type="entry name" value="AB_hydrolase_1"/>
</dbReference>
<keyword evidence="9 11" id="KW-0378">Hydrolase</keyword>
<evidence type="ECO:0000256" key="5">
    <source>
        <dbReference type="ARBA" id="ARBA00021843"/>
    </source>
</evidence>
<evidence type="ECO:0000256" key="8">
    <source>
        <dbReference type="ARBA" id="ARBA00022670"/>
    </source>
</evidence>
<keyword evidence="7" id="KW-0963">Cytoplasm</keyword>
<evidence type="ECO:0000256" key="4">
    <source>
        <dbReference type="ARBA" id="ARBA00012568"/>
    </source>
</evidence>
<dbReference type="EC" id="3.4.11.5" evidence="4 11"/>
<dbReference type="SUPFAM" id="SSF53474">
    <property type="entry name" value="alpha/beta-Hydrolases"/>
    <property type="match status" value="1"/>
</dbReference>
<evidence type="ECO:0000256" key="2">
    <source>
        <dbReference type="ARBA" id="ARBA00004496"/>
    </source>
</evidence>
<comment type="similarity">
    <text evidence="3 11">Belongs to the peptidase S33 family.</text>
</comment>
<dbReference type="AlphaFoldDB" id="X5MFA3"/>
<evidence type="ECO:0000256" key="1">
    <source>
        <dbReference type="ARBA" id="ARBA00001585"/>
    </source>
</evidence>
<evidence type="ECO:0000256" key="6">
    <source>
        <dbReference type="ARBA" id="ARBA00022438"/>
    </source>
</evidence>
<dbReference type="KEGG" id="pect:BN1012_Phect3255"/>
<feature type="active site" description="Proton donor" evidence="10">
    <location>
        <position position="260"/>
    </location>
</feature>
<dbReference type="PIRSF" id="PIRSF006431">
    <property type="entry name" value="Pept_S33"/>
    <property type="match status" value="1"/>
</dbReference>
<dbReference type="GO" id="GO:0006508">
    <property type="term" value="P:proteolysis"/>
    <property type="evidence" value="ECO:0007669"/>
    <property type="project" value="UniProtKB-KW"/>
</dbReference>
<dbReference type="PRINTS" id="PR00793">
    <property type="entry name" value="PROAMNOPTASE"/>
</dbReference>
<dbReference type="InterPro" id="IPR029058">
    <property type="entry name" value="AB_hydrolase_fold"/>
</dbReference>
<dbReference type="Gene3D" id="3.40.50.1820">
    <property type="entry name" value="alpha/beta hydrolase"/>
    <property type="match status" value="1"/>
</dbReference>
<feature type="active site" evidence="10">
    <location>
        <position position="232"/>
    </location>
</feature>
<evidence type="ECO:0000259" key="12">
    <source>
        <dbReference type="Pfam" id="PF00561"/>
    </source>
</evidence>
<name>X5MFA3_9HYPH</name>
<dbReference type="GO" id="GO:0005737">
    <property type="term" value="C:cytoplasm"/>
    <property type="evidence" value="ECO:0007669"/>
    <property type="project" value="UniProtKB-SubCell"/>
</dbReference>
<dbReference type="InterPro" id="IPR002410">
    <property type="entry name" value="Peptidase_S33"/>
</dbReference>
<dbReference type="EMBL" id="HG966617">
    <property type="protein sequence ID" value="CDO61467.1"/>
    <property type="molecule type" value="Genomic_DNA"/>
</dbReference>
<evidence type="ECO:0000313" key="14">
    <source>
        <dbReference type="Proteomes" id="UP000032160"/>
    </source>
</evidence>
<comment type="subcellular location">
    <subcellularLocation>
        <location evidence="2">Cytoplasm</location>
    </subcellularLocation>
</comment>
<dbReference type="PANTHER" id="PTHR43722:SF1">
    <property type="entry name" value="PROLINE IMINOPEPTIDASE"/>
    <property type="match status" value="1"/>
</dbReference>
<dbReference type="PATRIC" id="fig|1458461.3.peg.3261"/>
<dbReference type="HOGENOM" id="CLU_043739_2_2_5"/>
<evidence type="ECO:0000256" key="9">
    <source>
        <dbReference type="ARBA" id="ARBA00022801"/>
    </source>
</evidence>
<dbReference type="GO" id="GO:0004177">
    <property type="term" value="F:aminopeptidase activity"/>
    <property type="evidence" value="ECO:0007669"/>
    <property type="project" value="UniProtKB-KW"/>
</dbReference>
<dbReference type="InterPro" id="IPR005944">
    <property type="entry name" value="Pro_iminopeptidase"/>
</dbReference>
<dbReference type="STRING" id="1458461.BN1012_Phect3255"/>
<accession>X5MFA3</accession>
<reference evidence="13 14" key="1">
    <citation type="journal article" date="2014" name="Front. Genet.">
        <title>Genome and metabolic network of "Candidatus Phaeomarinobacter ectocarpi" Ec32, a new candidate genus of Alphaproteobacteria frequently associated with brown algae.</title>
        <authorList>
            <person name="Dittami S.M."/>
            <person name="Barbeyron T."/>
            <person name="Boyen C."/>
            <person name="Cambefort J."/>
            <person name="Collet G."/>
            <person name="Delage L."/>
            <person name="Gobet A."/>
            <person name="Groisillier A."/>
            <person name="Leblanc C."/>
            <person name="Michel G."/>
            <person name="Scornet D."/>
            <person name="Siegel A."/>
            <person name="Tapia J.E."/>
            <person name="Tonon T."/>
        </authorList>
    </citation>
    <scope>NUCLEOTIDE SEQUENCE [LARGE SCALE GENOMIC DNA]</scope>
    <source>
        <strain evidence="13 14">Ec32</strain>
    </source>
</reference>
<dbReference type="PRINTS" id="PR00111">
    <property type="entry name" value="ABHYDROLASE"/>
</dbReference>